<reference evidence="2" key="1">
    <citation type="journal article" date="2023" name="DNA Res.">
        <title>Chromosome-level genome assembly of Phrynocephalus forsythii using third-generation DNA sequencing and Hi-C analysis.</title>
        <authorList>
            <person name="Qi Y."/>
            <person name="Zhao W."/>
            <person name="Zhao Y."/>
            <person name="Niu C."/>
            <person name="Cao S."/>
            <person name="Zhang Y."/>
        </authorList>
    </citation>
    <scope>NUCLEOTIDE SEQUENCE</scope>
    <source>
        <tissue evidence="2">Muscle</tissue>
    </source>
</reference>
<evidence type="ECO:0000259" key="1">
    <source>
        <dbReference type="Pfam" id="PF02093"/>
    </source>
</evidence>
<dbReference type="EMBL" id="JAPFRF010000501">
    <property type="protein sequence ID" value="KAJ7300338.1"/>
    <property type="molecule type" value="Genomic_DNA"/>
</dbReference>
<proteinExistence type="predicted"/>
<protein>
    <recommendedName>
        <fullName evidence="1">Core shell protein Gag P30 domain-containing protein</fullName>
    </recommendedName>
</protein>
<dbReference type="Pfam" id="PF02093">
    <property type="entry name" value="Gag_p30"/>
    <property type="match status" value="1"/>
</dbReference>
<evidence type="ECO:0000313" key="2">
    <source>
        <dbReference type="EMBL" id="KAJ7300338.1"/>
    </source>
</evidence>
<gene>
    <name evidence="2" type="ORF">JRQ81_000007</name>
</gene>
<organism evidence="2 3">
    <name type="scientific">Phrynocephalus forsythii</name>
    <dbReference type="NCBI Taxonomy" id="171643"/>
    <lineage>
        <taxon>Eukaryota</taxon>
        <taxon>Metazoa</taxon>
        <taxon>Chordata</taxon>
        <taxon>Craniata</taxon>
        <taxon>Vertebrata</taxon>
        <taxon>Euteleostomi</taxon>
        <taxon>Lepidosauria</taxon>
        <taxon>Squamata</taxon>
        <taxon>Bifurcata</taxon>
        <taxon>Unidentata</taxon>
        <taxon>Episquamata</taxon>
        <taxon>Toxicofera</taxon>
        <taxon>Iguania</taxon>
        <taxon>Acrodonta</taxon>
        <taxon>Agamidae</taxon>
        <taxon>Agaminae</taxon>
        <taxon>Phrynocephalus</taxon>
    </lineage>
</organism>
<dbReference type="GO" id="GO:0019068">
    <property type="term" value="P:virion assembly"/>
    <property type="evidence" value="ECO:0007669"/>
    <property type="project" value="InterPro"/>
</dbReference>
<accession>A0A9Q0X598</accession>
<dbReference type="InterPro" id="IPR050462">
    <property type="entry name" value="Retroviral_Gag-Pol_poly"/>
</dbReference>
<sequence length="133" mass="15269">ARWLWVGEGQHRTPDQAQLELPYIQPDTWDPTQQEVSQNFETFHWLVLQGLLKTAPKVINMQKAFGVPQKPGEDSDELLKRLKEGMKQYVGLEPDDPANETALKLQFLQGSVPDVRRKLQKLEVFAEKTPCES</sequence>
<dbReference type="InterPro" id="IPR003036">
    <property type="entry name" value="Gag_P30"/>
</dbReference>
<dbReference type="PANTHER" id="PTHR33166">
    <property type="entry name" value="GAG_P30 DOMAIN-CONTAINING PROTEIN"/>
    <property type="match status" value="1"/>
</dbReference>
<feature type="non-terminal residue" evidence="2">
    <location>
        <position position="133"/>
    </location>
</feature>
<evidence type="ECO:0000313" key="3">
    <source>
        <dbReference type="Proteomes" id="UP001142489"/>
    </source>
</evidence>
<dbReference type="OrthoDB" id="9049599at2759"/>
<dbReference type="AlphaFoldDB" id="A0A9Q0X598"/>
<feature type="domain" description="Core shell protein Gag P30" evidence="1">
    <location>
        <begin position="14"/>
        <end position="129"/>
    </location>
</feature>
<feature type="non-terminal residue" evidence="2">
    <location>
        <position position="1"/>
    </location>
</feature>
<dbReference type="Proteomes" id="UP001142489">
    <property type="component" value="Unassembled WGS sequence"/>
</dbReference>
<comment type="caution">
    <text evidence="2">The sequence shown here is derived from an EMBL/GenBank/DDBJ whole genome shotgun (WGS) entry which is preliminary data.</text>
</comment>
<keyword evidence="3" id="KW-1185">Reference proteome</keyword>
<name>A0A9Q0X598_9SAUR</name>